<dbReference type="InterPro" id="IPR020366">
    <property type="entry name" value="Ies5"/>
</dbReference>
<comment type="caution">
    <text evidence="1">The sequence shown here is derived from an EMBL/GenBank/DDBJ whole genome shotgun (WGS) entry which is preliminary data.</text>
</comment>
<proteinExistence type="predicted"/>
<accession>A0A9P6WAT5</accession>
<keyword evidence="2" id="KW-1185">Reference proteome</keyword>
<dbReference type="EMBL" id="PUHR01000065">
    <property type="protein sequence ID" value="KAG0668512.1"/>
    <property type="molecule type" value="Genomic_DNA"/>
</dbReference>
<evidence type="ECO:0000313" key="1">
    <source>
        <dbReference type="EMBL" id="KAG0668512.1"/>
    </source>
</evidence>
<name>A0A9P6WAT5_MAUEX</name>
<sequence>MSKEQAPSLLKEFNKLTSRNEELAKQENTLRREYTTLFRKVSSLTATLRQIDNEIKVLETVENPELISSTALEAAPALEWYNKQIELIQNSPDDKDFELPIELLDSYKIYKNTPLLYKDAQESEQN</sequence>
<dbReference type="GO" id="GO:0031011">
    <property type="term" value="C:Ino80 complex"/>
    <property type="evidence" value="ECO:0007669"/>
    <property type="project" value="InterPro"/>
</dbReference>
<protein>
    <submittedName>
        <fullName evidence="1">Uncharacterized protein</fullName>
    </submittedName>
</protein>
<evidence type="ECO:0000313" key="2">
    <source>
        <dbReference type="Proteomes" id="UP000750334"/>
    </source>
</evidence>
<organism evidence="1 2">
    <name type="scientific">Maudiozyma exigua</name>
    <name type="common">Yeast</name>
    <name type="synonym">Kazachstania exigua</name>
    <dbReference type="NCBI Taxonomy" id="34358"/>
    <lineage>
        <taxon>Eukaryota</taxon>
        <taxon>Fungi</taxon>
        <taxon>Dikarya</taxon>
        <taxon>Ascomycota</taxon>
        <taxon>Saccharomycotina</taxon>
        <taxon>Saccharomycetes</taxon>
        <taxon>Saccharomycetales</taxon>
        <taxon>Saccharomycetaceae</taxon>
        <taxon>Maudiozyma</taxon>
    </lineage>
</organism>
<gene>
    <name evidence="1" type="ORF">C6P45_004608</name>
</gene>
<dbReference type="OrthoDB" id="4033270at2759"/>
<dbReference type="Pfam" id="PF17335">
    <property type="entry name" value="IES5"/>
    <property type="match status" value="1"/>
</dbReference>
<reference evidence="1 2" key="1">
    <citation type="submission" date="2020-11" db="EMBL/GenBank/DDBJ databases">
        <title>Kefir isolates.</title>
        <authorList>
            <person name="Marcisauskas S."/>
            <person name="Kim Y."/>
            <person name="Blasche S."/>
        </authorList>
    </citation>
    <scope>NUCLEOTIDE SEQUENCE [LARGE SCALE GENOMIC DNA]</scope>
    <source>
        <strain evidence="1 2">OG2</strain>
    </source>
</reference>
<dbReference type="Proteomes" id="UP000750334">
    <property type="component" value="Unassembled WGS sequence"/>
</dbReference>
<dbReference type="AlphaFoldDB" id="A0A9P6WAT5"/>